<evidence type="ECO:0000259" key="11">
    <source>
        <dbReference type="PROSITE" id="PS50245"/>
    </source>
</evidence>
<dbReference type="GO" id="GO:0005874">
    <property type="term" value="C:microtubule"/>
    <property type="evidence" value="ECO:0007669"/>
    <property type="project" value="UniProtKB-KW"/>
</dbReference>
<proteinExistence type="inferred from homology"/>
<evidence type="ECO:0000256" key="4">
    <source>
        <dbReference type="ARBA" id="ARBA00022490"/>
    </source>
</evidence>
<dbReference type="PROSITE" id="PS50245">
    <property type="entry name" value="CAP_GLY_2"/>
    <property type="match status" value="1"/>
</dbReference>
<dbReference type="PANTHER" id="PTHR18916">
    <property type="entry name" value="DYNACTIN 1-RELATED MICROTUBULE-BINDING"/>
    <property type="match status" value="1"/>
</dbReference>
<evidence type="ECO:0000256" key="8">
    <source>
        <dbReference type="ARBA" id="ARBA00023212"/>
    </source>
</evidence>
<comment type="caution">
    <text evidence="12">The sequence shown here is derived from an EMBL/GenBank/DDBJ whole genome shotgun (WGS) entry which is preliminary data.</text>
</comment>
<comment type="subcellular location">
    <subcellularLocation>
        <location evidence="1">Cytoplasm</location>
        <location evidence="1">Cytoskeleton</location>
    </subcellularLocation>
</comment>
<reference evidence="12" key="1">
    <citation type="journal article" date="2021" name="Mol. Ecol. Resour.">
        <title>Apolygus lucorum genome provides insights into omnivorousness and mesophyll feeding.</title>
        <authorList>
            <person name="Liu Y."/>
            <person name="Liu H."/>
            <person name="Wang H."/>
            <person name="Huang T."/>
            <person name="Liu B."/>
            <person name="Yang B."/>
            <person name="Yin L."/>
            <person name="Li B."/>
            <person name="Zhang Y."/>
            <person name="Zhang S."/>
            <person name="Jiang F."/>
            <person name="Zhang X."/>
            <person name="Ren Y."/>
            <person name="Wang B."/>
            <person name="Wang S."/>
            <person name="Lu Y."/>
            <person name="Wu K."/>
            <person name="Fan W."/>
            <person name="Wang G."/>
        </authorList>
    </citation>
    <scope>NUCLEOTIDE SEQUENCE</scope>
    <source>
        <strain evidence="12">12Hb</strain>
    </source>
</reference>
<feature type="compositionally biased region" description="Low complexity" evidence="10">
    <location>
        <begin position="168"/>
        <end position="180"/>
    </location>
</feature>
<evidence type="ECO:0000313" key="13">
    <source>
        <dbReference type="Proteomes" id="UP000466442"/>
    </source>
</evidence>
<dbReference type="InterPro" id="IPR000938">
    <property type="entry name" value="CAP-Gly_domain"/>
</dbReference>
<evidence type="ECO:0000256" key="2">
    <source>
        <dbReference type="ARBA" id="ARBA00011010"/>
    </source>
</evidence>
<evidence type="ECO:0000256" key="10">
    <source>
        <dbReference type="SAM" id="MobiDB-lite"/>
    </source>
</evidence>
<feature type="compositionally biased region" description="Basic and acidic residues" evidence="10">
    <location>
        <begin position="157"/>
        <end position="167"/>
    </location>
</feature>
<keyword evidence="8" id="KW-0206">Cytoskeleton</keyword>
<protein>
    <recommendedName>
        <fullName evidence="3">Dynactin subunit 1</fullName>
    </recommendedName>
</protein>
<organism evidence="12 13">
    <name type="scientific">Apolygus lucorum</name>
    <name type="common">Small green plant bug</name>
    <name type="synonym">Lygocoris lucorum</name>
    <dbReference type="NCBI Taxonomy" id="248454"/>
    <lineage>
        <taxon>Eukaryota</taxon>
        <taxon>Metazoa</taxon>
        <taxon>Ecdysozoa</taxon>
        <taxon>Arthropoda</taxon>
        <taxon>Hexapoda</taxon>
        <taxon>Insecta</taxon>
        <taxon>Pterygota</taxon>
        <taxon>Neoptera</taxon>
        <taxon>Paraneoptera</taxon>
        <taxon>Hemiptera</taxon>
        <taxon>Heteroptera</taxon>
        <taxon>Panheteroptera</taxon>
        <taxon>Cimicomorpha</taxon>
        <taxon>Miridae</taxon>
        <taxon>Mirini</taxon>
        <taxon>Apolygus</taxon>
    </lineage>
</organism>
<keyword evidence="13" id="KW-1185">Reference proteome</keyword>
<evidence type="ECO:0000256" key="9">
    <source>
        <dbReference type="SAM" id="Coils"/>
    </source>
</evidence>
<dbReference type="Proteomes" id="UP000466442">
    <property type="component" value="Unassembled WGS sequence"/>
</dbReference>
<name>A0A8S9Y1L1_APOLU</name>
<gene>
    <name evidence="12" type="ORF">GE061_009913</name>
</gene>
<keyword evidence="5" id="KW-0493">Microtubule</keyword>
<evidence type="ECO:0000256" key="5">
    <source>
        <dbReference type="ARBA" id="ARBA00022701"/>
    </source>
</evidence>
<feature type="region of interest" description="Disordered" evidence="10">
    <location>
        <begin position="122"/>
        <end position="220"/>
    </location>
</feature>
<sequence length="1314" mass="148648">MSECEKSQLSSQMKNNVANHPGVDYQISNILKALLNMASLLRIGTRVEVTGKGVQGEVAYIGTTAFQTGKWIGLILDEPKGKNNGSVQNKQYFQCKENHGMFVRQTQLTILTETGSRIDLANSSASTTPQQITSPDDAPRSTPKSRLTSSRTSLSGKSRESRSREDMSSSTSSIASSADMSTKKTSSFVEKTPTSASKVKTGIPRSTPRRTSKTSVPTTTKQTGFVETLKPQFTPGQVVSTPTPPHATPTPTRLQVGGVDPGPEFELLKEQLKDYQEKLETMRIRYKEKSHELESLNLQLEQASEFKSKIMEAQAGLKKELEKVKREKQEALEAKEEMADIADTLEMATLDKEMAEEKAESLQKDLEQAQERIEELEMEIEILKSELSDKSEGITSQVEDEDGQPMTFKMKQILQQNDKLKDTLVRLRDLSAHEKHEKQKLLKEFEEKNAEFDQVIKANDKLKNRINEMEEQMEELHGYVDAALGAEEMAETLGQQKLTLEDKIKELEEAVMELEELQDVNDQLQEGFKEQEQDFRQELDMKNLQVWEAQRKTESVLESLADRELIIVKFRELVHKMQEENQELRSQLELSSKSSSLSSSLLPEMLDFKKMFAETKAHARAIELELRHMEIKQAQQHVQYLVSFMPDSFLSRGGDSDAIMLVLLMPRLLAKCQVLISQLRDKFTAVATVDKTTATTAKQFSAMSRFCTHIHLLQGILHQFTHSLNTCKPATLLKAGASYPDMAQQEKALDGYIEMLKRERVDENLSTDSLEKIVNYFNTVHPTLLLSSGDCAVHQGQLLADLGKALLCAIDSAQTDINIILALLPEGEGVETLKKIQPHLESLRLQVRQVRRRADISDLLLGANSDLTTITKPMIMISNIIATAAGRLIVMPTDADNPIPNSKLAELLKQSFDKHYDIIGDRDKNVLSYIEGCVESLVTNVGNIVKNLQDNEDKYLSIKNDKEGEEPPLVLRARKVKEDLNQMATVRRKLESKEEDLRDMKLNLRAKQEELAEMTLRKDIAEKKMKDHELTIETLKRKLEEAYIQSRRKEKEFEETMDHLQKDIDSLELEKGELKDKLKLLPKKAAMEMMSSSTMSLSGDMSLSSISERGGGGGGGPVKVVESALLINEVKHLKSLVIQERKGRMSEQSKKYLNILNNLAPIYVPKKAPDADMKRIDELQKKLKQLEKDYWENLYTPTDLSAIKFEHWGTAINTRVTKFELKRNEIKERTIALHNEIVDELIRQKKGGHVATDLRLFPSPEMVKAAQNSEWVEMCEITLRTADPEIAGKIIPLKVDIPTFNQIRNKLYEMVNPV</sequence>
<feature type="coiled-coil region" evidence="9">
    <location>
        <begin position="567"/>
        <end position="594"/>
    </location>
</feature>
<evidence type="ECO:0000256" key="7">
    <source>
        <dbReference type="ARBA" id="ARBA00023054"/>
    </source>
</evidence>
<dbReference type="InterPro" id="IPR036859">
    <property type="entry name" value="CAP-Gly_dom_sf"/>
</dbReference>
<evidence type="ECO:0000313" key="12">
    <source>
        <dbReference type="EMBL" id="KAF6215162.1"/>
    </source>
</evidence>
<evidence type="ECO:0000256" key="1">
    <source>
        <dbReference type="ARBA" id="ARBA00004245"/>
    </source>
</evidence>
<evidence type="ECO:0000256" key="6">
    <source>
        <dbReference type="ARBA" id="ARBA00023017"/>
    </source>
</evidence>
<keyword evidence="6" id="KW-0243">Dynein</keyword>
<keyword evidence="7 9" id="KW-0175">Coiled coil</keyword>
<evidence type="ECO:0000256" key="3">
    <source>
        <dbReference type="ARBA" id="ARBA00016574"/>
    </source>
</evidence>
<dbReference type="Pfam" id="PF01302">
    <property type="entry name" value="CAP_GLY"/>
    <property type="match status" value="1"/>
</dbReference>
<dbReference type="SUPFAM" id="SSF74924">
    <property type="entry name" value="Cap-Gly domain"/>
    <property type="match status" value="1"/>
</dbReference>
<feature type="compositionally biased region" description="Polar residues" evidence="10">
    <location>
        <begin position="183"/>
        <end position="198"/>
    </location>
</feature>
<feature type="compositionally biased region" description="Polar residues" evidence="10">
    <location>
        <begin position="122"/>
        <end position="134"/>
    </location>
</feature>
<dbReference type="OrthoDB" id="2130750at2759"/>
<feature type="coiled-coil region" evidence="9">
    <location>
        <begin position="973"/>
        <end position="1077"/>
    </location>
</feature>
<dbReference type="SMART" id="SM01052">
    <property type="entry name" value="CAP_GLY"/>
    <property type="match status" value="1"/>
</dbReference>
<dbReference type="Gene3D" id="2.30.30.190">
    <property type="entry name" value="CAP Gly-rich-like domain"/>
    <property type="match status" value="1"/>
</dbReference>
<keyword evidence="4" id="KW-0963">Cytoplasm</keyword>
<dbReference type="Pfam" id="PF12455">
    <property type="entry name" value="Dynactin"/>
    <property type="match status" value="1"/>
</dbReference>
<dbReference type="GO" id="GO:0030286">
    <property type="term" value="C:dynein complex"/>
    <property type="evidence" value="ECO:0007669"/>
    <property type="project" value="UniProtKB-KW"/>
</dbReference>
<dbReference type="InterPro" id="IPR022157">
    <property type="entry name" value="Dynactin"/>
</dbReference>
<dbReference type="EMBL" id="WIXP02000002">
    <property type="protein sequence ID" value="KAF6215162.1"/>
    <property type="molecule type" value="Genomic_DNA"/>
</dbReference>
<feature type="coiled-coil region" evidence="9">
    <location>
        <begin position="265"/>
        <end position="534"/>
    </location>
</feature>
<comment type="similarity">
    <text evidence="2">Belongs to the dynactin 150 kDa subunit family.</text>
</comment>
<accession>A0A8S9Y1L1</accession>
<feature type="compositionally biased region" description="Low complexity" evidence="10">
    <location>
        <begin position="140"/>
        <end position="156"/>
    </location>
</feature>
<feature type="domain" description="CAP-Gly" evidence="11">
    <location>
        <begin position="62"/>
        <end position="104"/>
    </location>
</feature>
<feature type="region of interest" description="Disordered" evidence="10">
    <location>
        <begin position="234"/>
        <end position="258"/>
    </location>
</feature>